<feature type="compositionally biased region" description="Acidic residues" evidence="1">
    <location>
        <begin position="998"/>
        <end position="1008"/>
    </location>
</feature>
<evidence type="ECO:0000313" key="2">
    <source>
        <dbReference type="EMBL" id="CAK9091198.1"/>
    </source>
</evidence>
<feature type="region of interest" description="Disordered" evidence="1">
    <location>
        <begin position="962"/>
        <end position="1057"/>
    </location>
</feature>
<dbReference type="EMBL" id="CAXAMM010040117">
    <property type="protein sequence ID" value="CAK9091198.1"/>
    <property type="molecule type" value="Genomic_DNA"/>
</dbReference>
<evidence type="ECO:0000313" key="3">
    <source>
        <dbReference type="Proteomes" id="UP001642464"/>
    </source>
</evidence>
<dbReference type="Proteomes" id="UP001642464">
    <property type="component" value="Unassembled WGS sequence"/>
</dbReference>
<feature type="compositionally biased region" description="Basic and acidic residues" evidence="1">
    <location>
        <begin position="983"/>
        <end position="996"/>
    </location>
</feature>
<proteinExistence type="predicted"/>
<reference evidence="2 3" key="1">
    <citation type="submission" date="2024-02" db="EMBL/GenBank/DDBJ databases">
        <authorList>
            <person name="Chen Y."/>
            <person name="Shah S."/>
            <person name="Dougan E. K."/>
            <person name="Thang M."/>
            <person name="Chan C."/>
        </authorList>
    </citation>
    <scope>NUCLEOTIDE SEQUENCE [LARGE SCALE GENOMIC DNA]</scope>
</reference>
<feature type="compositionally biased region" description="Low complexity" evidence="1">
    <location>
        <begin position="1010"/>
        <end position="1020"/>
    </location>
</feature>
<organism evidence="2 3">
    <name type="scientific">Durusdinium trenchii</name>
    <dbReference type="NCBI Taxonomy" id="1381693"/>
    <lineage>
        <taxon>Eukaryota</taxon>
        <taxon>Sar</taxon>
        <taxon>Alveolata</taxon>
        <taxon>Dinophyceae</taxon>
        <taxon>Suessiales</taxon>
        <taxon>Symbiodiniaceae</taxon>
        <taxon>Durusdinium</taxon>
    </lineage>
</organism>
<protein>
    <submittedName>
        <fullName evidence="2">Uncharacterized protein</fullName>
    </submittedName>
</protein>
<name>A0ABP0QSW3_9DINO</name>
<sequence>MDRIRKAIVWHVPMVCMLAHSRTNLAAKARVFLQTLGLLVSFREALIELCQSVVSIHTDYGTERGLARIADYPLDTLLPYLHCPEEAANIGAATLDKGDLFEDGSFDSNAGRDVEVFAVDAQPVSTNVSFESSLEGPDMMHIIHNATNNLGDVVSSYNFVLDALKPVCSLLSGKESKQQLIEMCFNTPETFPYQDQIGAFNVSVHEERWNTIACGIEEVDALEPALRNHWSLSRFLGKGEAECCDQSVPVPRPSDNASPDATGVNLKAVDDALCSDLWWGSLKTLIPIAKIQRKAVDFVNGCPCHATCHLDTKEMEDFCRSCPLRGRRCAELASGDFFTMLQELFDTSATLLELQLPRGLSQDEVSQLMKDFQLARQHLIMTYVMKLSFWQEAPHVLCGLSHWDPNVRVRCLTKALASNCSHPKVLWLKRPEARRCVAEFIAGGGLWRDDSQLDPLRELALELRLMFTSAWRVEGQHARTKKVSTHAHHHSAPYISLAHRLPEIKELLLTRPEVAGQLADFMGDVSNGCSAARQLGFSEKLLWECGWISTKTFEKRKAGFSVIYHDDPYCKYSLELPRGLKQKRVSVQDSDLASPDLSDGSVELKRALALQDAQKEVSNFDRGTFFTMKMNVRALATLQSMLSHKRQALELEPQSAVEWEMQAGQTPRAVAGLSDKLGLTVPLADLLEGVGDGLAHEFVVASVLHAHPNRFHRTQVEGESCLSGAWVVQLHSIVHVDVGGKQVLASLSPVTLGDGFCQHAPFVLQPRQLTLTELRSLRTWDAGDVVRRFDNQFMAQVPRVDQASVHTVVELLLRSPTGLVVRPDLSQDHINALDLLHASGPGEPLHEEATAYQLVVALEKSGWYHAVITNKKHKLLKKEKHAHERGGSEKMWFTVEGTVSVSRYYLLALAYLVGVIAGKDITEVPYGVPDAAYKALLGMESDKKTFEGRGMKRAFLHVSDDNWPEPKKRAATRKKKATAASSSKDKELCLEEKAADSCEGEGEGDDLAVELSSPSGLSSSGEEEITDCMDDAREAVSPKSNPAVESEVAAAPSRPEPKSVFRDEYGWNVDHKITKTCGIDPACQAVLVEASKRLDAGQSCVFVDIVDQIHPAARSFCEGLLPNPDTATNTDYEQSHEQILAYLLNNSHWADQTAWCEAHQQYCVVNKPREKLGALVINNAGNCCQGWSSEGKRARKAHKSQYPLAVWLCQRKQLALDGQEDLFFQECTRHFDVESCLAGPLSSSHQVISLVVGPSELGWPTSRDRVLSAGISLRTLVWVGPTDPQKVEREFNYFFQRSCLLSGDVFFQEDEAVVQEWVDQKLLEKSHFGAKLSGERMWRKIFTPGQLQRLAAYRQLAPDHAGLDGTFICDLDHWPHSPGPDYGSFFPVLLRHGTIVNLNTKKIAMPRDRFLALGFHVSDKVSKKFRWPLADYVLSRSDRCVKSLTGNCQSLPCLLAWYLNLERREVCKVERPIKVELQQKEEKKINALQWLADE</sequence>
<evidence type="ECO:0000256" key="1">
    <source>
        <dbReference type="SAM" id="MobiDB-lite"/>
    </source>
</evidence>
<keyword evidence="3" id="KW-1185">Reference proteome</keyword>
<gene>
    <name evidence="2" type="ORF">SCF082_LOCUS42966</name>
</gene>
<accession>A0ABP0QSW3</accession>
<comment type="caution">
    <text evidence="2">The sequence shown here is derived from an EMBL/GenBank/DDBJ whole genome shotgun (WGS) entry which is preliminary data.</text>
</comment>